<feature type="compositionally biased region" description="Polar residues" evidence="1">
    <location>
        <begin position="91"/>
        <end position="101"/>
    </location>
</feature>
<name>A0A5B9W0C7_9BACT</name>
<dbReference type="KEGG" id="agv:OJF2_26160"/>
<feature type="region of interest" description="Disordered" evidence="1">
    <location>
        <begin position="40"/>
        <end position="102"/>
    </location>
</feature>
<evidence type="ECO:0000313" key="3">
    <source>
        <dbReference type="Proteomes" id="UP000324233"/>
    </source>
</evidence>
<dbReference type="OrthoDB" id="9812700at2"/>
<evidence type="ECO:0000256" key="1">
    <source>
        <dbReference type="SAM" id="MobiDB-lite"/>
    </source>
</evidence>
<organism evidence="2 3">
    <name type="scientific">Aquisphaera giovannonii</name>
    <dbReference type="NCBI Taxonomy" id="406548"/>
    <lineage>
        <taxon>Bacteria</taxon>
        <taxon>Pseudomonadati</taxon>
        <taxon>Planctomycetota</taxon>
        <taxon>Planctomycetia</taxon>
        <taxon>Isosphaerales</taxon>
        <taxon>Isosphaeraceae</taxon>
        <taxon>Aquisphaera</taxon>
    </lineage>
</organism>
<dbReference type="AlphaFoldDB" id="A0A5B9W0C7"/>
<dbReference type="InterPro" id="IPR032585">
    <property type="entry name" value="DUF4912"/>
</dbReference>
<accession>A0A5B9W0C7</accession>
<keyword evidence="3" id="KW-1185">Reference proteome</keyword>
<dbReference type="Proteomes" id="UP000324233">
    <property type="component" value="Chromosome"/>
</dbReference>
<proteinExistence type="predicted"/>
<dbReference type="EMBL" id="CP042997">
    <property type="protein sequence ID" value="QEH34082.1"/>
    <property type="molecule type" value="Genomic_DNA"/>
</dbReference>
<evidence type="ECO:0008006" key="4">
    <source>
        <dbReference type="Google" id="ProtNLM"/>
    </source>
</evidence>
<gene>
    <name evidence="2" type="ORF">OJF2_26160</name>
</gene>
<evidence type="ECO:0000313" key="2">
    <source>
        <dbReference type="EMBL" id="QEH34082.1"/>
    </source>
</evidence>
<dbReference type="Pfam" id="PF16258">
    <property type="entry name" value="DUF4912"/>
    <property type="match status" value="1"/>
</dbReference>
<sequence length="372" mass="41264">MTLDALKDCNKKSLAQMAKERGISGWHAMRKDQLIRALSSARPAGGPRSRKVEPAVVNATRPQAARSKPAAARKQSASIAEPAVAGRRPQATASAIPSQPHTLDHACQKDRIIVLARDSYWLHAHWELSRTTLARAQAALGQEWHSAQPILRVMDVTSEDTTTATERHLRDVPIHGGVNNWYLDVLAPPRSFRVDIGYLSRRGKFYVLARSNIVTTPRAGVSDALEENWSDVQQQFDRVQNPSTIGSPRINTVLDLRELFEERLRRPLCSGSMQNLSIAGLPGLGRKFHFEIDAELIVYGTTEPNARVTLQGEPVHLRPDGSFTVRYSLPDSRQIIPAVASSPDGVEERTIVLAVERNTKELEPTIHDNNEL</sequence>
<protein>
    <recommendedName>
        <fullName evidence="4">Rho termination factor N-terminal domain-containing protein</fullName>
    </recommendedName>
</protein>
<reference evidence="2 3" key="1">
    <citation type="submission" date="2019-08" db="EMBL/GenBank/DDBJ databases">
        <title>Deep-cultivation of Planctomycetes and their phenomic and genomic characterization uncovers novel biology.</title>
        <authorList>
            <person name="Wiegand S."/>
            <person name="Jogler M."/>
            <person name="Boedeker C."/>
            <person name="Pinto D."/>
            <person name="Vollmers J."/>
            <person name="Rivas-Marin E."/>
            <person name="Kohn T."/>
            <person name="Peeters S.H."/>
            <person name="Heuer A."/>
            <person name="Rast P."/>
            <person name="Oberbeckmann S."/>
            <person name="Bunk B."/>
            <person name="Jeske O."/>
            <person name="Meyerdierks A."/>
            <person name="Storesund J.E."/>
            <person name="Kallscheuer N."/>
            <person name="Luecker S."/>
            <person name="Lage O.M."/>
            <person name="Pohl T."/>
            <person name="Merkel B.J."/>
            <person name="Hornburger P."/>
            <person name="Mueller R.-W."/>
            <person name="Bruemmer F."/>
            <person name="Labrenz M."/>
            <person name="Spormann A.M."/>
            <person name="Op den Camp H."/>
            <person name="Overmann J."/>
            <person name="Amann R."/>
            <person name="Jetten M.S.M."/>
            <person name="Mascher T."/>
            <person name="Medema M.H."/>
            <person name="Devos D.P."/>
            <person name="Kaster A.-K."/>
            <person name="Ovreas L."/>
            <person name="Rohde M."/>
            <person name="Galperin M.Y."/>
            <person name="Jogler C."/>
        </authorList>
    </citation>
    <scope>NUCLEOTIDE SEQUENCE [LARGE SCALE GENOMIC DNA]</scope>
    <source>
        <strain evidence="2 3">OJF2</strain>
    </source>
</reference>